<protein>
    <submittedName>
        <fullName evidence="1">Conjugal transfer protein TrbJ</fullName>
    </submittedName>
</protein>
<comment type="caution">
    <text evidence="1">The sequence shown here is derived from an EMBL/GenBank/DDBJ whole genome shotgun (WGS) entry which is preliminary data.</text>
</comment>
<dbReference type="AlphaFoldDB" id="A0A1X0EX27"/>
<dbReference type="EMBL" id="MVHW01000146">
    <property type="protein sequence ID" value="ORA93980.1"/>
    <property type="molecule type" value="Genomic_DNA"/>
</dbReference>
<evidence type="ECO:0000313" key="1">
    <source>
        <dbReference type="EMBL" id="ORA93980.1"/>
    </source>
</evidence>
<gene>
    <name evidence="1" type="ORF">BST30_28945</name>
</gene>
<sequence>QITQERAAALELARQAAAVERGREVTRRFLGDGTPYTPQRVDFYGN</sequence>
<organism evidence="1 2">
    <name type="scientific">Mycobacterium mantenii</name>
    <dbReference type="NCBI Taxonomy" id="560555"/>
    <lineage>
        <taxon>Bacteria</taxon>
        <taxon>Bacillati</taxon>
        <taxon>Actinomycetota</taxon>
        <taxon>Actinomycetes</taxon>
        <taxon>Mycobacteriales</taxon>
        <taxon>Mycobacteriaceae</taxon>
        <taxon>Mycobacterium</taxon>
        <taxon>Mycobacterium avium complex (MAC)</taxon>
    </lineage>
</organism>
<dbReference type="Proteomes" id="UP000192760">
    <property type="component" value="Unassembled WGS sequence"/>
</dbReference>
<name>A0A1X0EX27_MYCNT</name>
<evidence type="ECO:0000313" key="2">
    <source>
        <dbReference type="Proteomes" id="UP000192760"/>
    </source>
</evidence>
<proteinExistence type="predicted"/>
<accession>A0A1X0EX27</accession>
<reference evidence="1 2" key="1">
    <citation type="submission" date="2017-02" db="EMBL/GenBank/DDBJ databases">
        <title>The new phylogeny of genus Mycobacterium.</title>
        <authorList>
            <person name="Tortoli E."/>
            <person name="Trovato A."/>
            <person name="Cirillo D.M."/>
        </authorList>
    </citation>
    <scope>NUCLEOTIDE SEQUENCE [LARGE SCALE GENOMIC DNA]</scope>
    <source>
        <strain evidence="1 2">DSM 45255</strain>
    </source>
</reference>
<feature type="non-terminal residue" evidence="1">
    <location>
        <position position="1"/>
    </location>
</feature>